<reference evidence="1 2" key="1">
    <citation type="submission" date="2023-01" db="EMBL/GenBank/DDBJ databases">
        <authorList>
            <person name="Whitehead M."/>
        </authorList>
    </citation>
    <scope>NUCLEOTIDE SEQUENCE [LARGE SCALE GENOMIC DNA]</scope>
</reference>
<dbReference type="InterPro" id="IPR050951">
    <property type="entry name" value="Retrovirus_Pol_polyprotein"/>
</dbReference>
<evidence type="ECO:0000313" key="2">
    <source>
        <dbReference type="Proteomes" id="UP001160148"/>
    </source>
</evidence>
<sequence>MEIIADNMPFGSREFLKFANDWEFEVNTASPHYPQSNGLAEKGVGIAKKILQKCKEEGHDIDLYLLNYRNSNVANLDFSPAQLLMNRKLRSKLPTFIDEVTAKLNINAYEQMIKINKNKKTILIKTLLKQKFNLMWVIKFIYKIIKTSFGRKE</sequence>
<dbReference type="EMBL" id="CARXXK010001029">
    <property type="protein sequence ID" value="CAI6372347.1"/>
    <property type="molecule type" value="Genomic_DNA"/>
</dbReference>
<dbReference type="PANTHER" id="PTHR37984:SF7">
    <property type="entry name" value="INTEGRASE CATALYTIC DOMAIN-CONTAINING PROTEIN"/>
    <property type="match status" value="1"/>
</dbReference>
<evidence type="ECO:0000313" key="1">
    <source>
        <dbReference type="EMBL" id="CAI6372347.1"/>
    </source>
</evidence>
<protein>
    <recommendedName>
        <fullName evidence="3">Integrase catalytic domain-containing protein</fullName>
    </recommendedName>
</protein>
<evidence type="ECO:0008006" key="3">
    <source>
        <dbReference type="Google" id="ProtNLM"/>
    </source>
</evidence>
<dbReference type="Gene3D" id="3.30.420.10">
    <property type="entry name" value="Ribonuclease H-like superfamily/Ribonuclease H"/>
    <property type="match status" value="1"/>
</dbReference>
<organism evidence="1 2">
    <name type="scientific">Macrosiphum euphorbiae</name>
    <name type="common">potato aphid</name>
    <dbReference type="NCBI Taxonomy" id="13131"/>
    <lineage>
        <taxon>Eukaryota</taxon>
        <taxon>Metazoa</taxon>
        <taxon>Ecdysozoa</taxon>
        <taxon>Arthropoda</taxon>
        <taxon>Hexapoda</taxon>
        <taxon>Insecta</taxon>
        <taxon>Pterygota</taxon>
        <taxon>Neoptera</taxon>
        <taxon>Paraneoptera</taxon>
        <taxon>Hemiptera</taxon>
        <taxon>Sternorrhyncha</taxon>
        <taxon>Aphidomorpha</taxon>
        <taxon>Aphidoidea</taxon>
        <taxon>Aphididae</taxon>
        <taxon>Macrosiphini</taxon>
        <taxon>Macrosiphum</taxon>
    </lineage>
</organism>
<keyword evidence="2" id="KW-1185">Reference proteome</keyword>
<dbReference type="AlphaFoldDB" id="A0AAV0XWR8"/>
<dbReference type="GO" id="GO:0003676">
    <property type="term" value="F:nucleic acid binding"/>
    <property type="evidence" value="ECO:0007669"/>
    <property type="project" value="InterPro"/>
</dbReference>
<proteinExistence type="predicted"/>
<gene>
    <name evidence="1" type="ORF">MEUPH1_LOCUS26235</name>
</gene>
<dbReference type="InterPro" id="IPR036397">
    <property type="entry name" value="RNaseH_sf"/>
</dbReference>
<dbReference type="PANTHER" id="PTHR37984">
    <property type="entry name" value="PROTEIN CBG26694"/>
    <property type="match status" value="1"/>
</dbReference>
<accession>A0AAV0XWR8</accession>
<name>A0AAV0XWR8_9HEMI</name>
<dbReference type="InterPro" id="IPR012337">
    <property type="entry name" value="RNaseH-like_sf"/>
</dbReference>
<dbReference type="Proteomes" id="UP001160148">
    <property type="component" value="Unassembled WGS sequence"/>
</dbReference>
<comment type="caution">
    <text evidence="1">The sequence shown here is derived from an EMBL/GenBank/DDBJ whole genome shotgun (WGS) entry which is preliminary data.</text>
</comment>
<dbReference type="SUPFAM" id="SSF53098">
    <property type="entry name" value="Ribonuclease H-like"/>
    <property type="match status" value="1"/>
</dbReference>